<dbReference type="Gene3D" id="3.90.220.20">
    <property type="entry name" value="DNA methylase specificity domains"/>
    <property type="match status" value="2"/>
</dbReference>
<comment type="subunit">
    <text evidence="4">The methyltransferase is composed of M and S polypeptides.</text>
</comment>
<dbReference type="InterPro" id="IPR000055">
    <property type="entry name" value="Restrct_endonuc_typeI_TRD"/>
</dbReference>
<dbReference type="Proteomes" id="UP000325957">
    <property type="component" value="Unassembled WGS sequence"/>
</dbReference>
<dbReference type="Pfam" id="PF01420">
    <property type="entry name" value="Methylase_S"/>
    <property type="match status" value="2"/>
</dbReference>
<dbReference type="GO" id="GO:0004519">
    <property type="term" value="F:endonuclease activity"/>
    <property type="evidence" value="ECO:0007669"/>
    <property type="project" value="UniProtKB-KW"/>
</dbReference>
<comment type="caution">
    <text evidence="7">The sequence shown here is derived from an EMBL/GenBank/DDBJ whole genome shotgun (WGS) entry which is preliminary data.</text>
</comment>
<dbReference type="PANTHER" id="PTHR43140">
    <property type="entry name" value="TYPE-1 RESTRICTION ENZYME ECOKI SPECIFICITY PROTEIN"/>
    <property type="match status" value="1"/>
</dbReference>
<dbReference type="OrthoDB" id="3197085at2"/>
<feature type="domain" description="Type I restriction modification DNA specificity" evidence="6">
    <location>
        <begin position="13"/>
        <end position="194"/>
    </location>
</feature>
<evidence type="ECO:0000256" key="2">
    <source>
        <dbReference type="ARBA" id="ARBA00022747"/>
    </source>
</evidence>
<dbReference type="GO" id="GO:0003677">
    <property type="term" value="F:DNA binding"/>
    <property type="evidence" value="ECO:0007669"/>
    <property type="project" value="UniProtKB-KW"/>
</dbReference>
<keyword evidence="5" id="KW-0175">Coiled coil</keyword>
<dbReference type="CDD" id="cd17266">
    <property type="entry name" value="RMtype1_S_Sau1132ORF3780P-TRD2-CR2_like"/>
    <property type="match status" value="1"/>
</dbReference>
<name>A0A5J5KWS7_9MICC</name>
<organism evidence="7 8">
    <name type="scientific">Kocuria coralli</name>
    <dbReference type="NCBI Taxonomy" id="1461025"/>
    <lineage>
        <taxon>Bacteria</taxon>
        <taxon>Bacillati</taxon>
        <taxon>Actinomycetota</taxon>
        <taxon>Actinomycetes</taxon>
        <taxon>Micrococcales</taxon>
        <taxon>Micrococcaceae</taxon>
        <taxon>Kocuria</taxon>
    </lineage>
</organism>
<reference evidence="7 8" key="1">
    <citation type="submission" date="2019-05" db="EMBL/GenBank/DDBJ databases">
        <title>Kocuria coralli sp. nov., a novel actinobacterium isolated from coral reef seawater.</title>
        <authorList>
            <person name="Li J."/>
        </authorList>
    </citation>
    <scope>NUCLEOTIDE SEQUENCE [LARGE SCALE GENOMIC DNA]</scope>
    <source>
        <strain evidence="7 8">SCSIO 13007</strain>
    </source>
</reference>
<feature type="domain" description="Type I restriction modification DNA specificity" evidence="6">
    <location>
        <begin position="220"/>
        <end position="374"/>
    </location>
</feature>
<dbReference type="GO" id="GO:0009307">
    <property type="term" value="P:DNA restriction-modification system"/>
    <property type="evidence" value="ECO:0007669"/>
    <property type="project" value="UniProtKB-KW"/>
</dbReference>
<keyword evidence="7" id="KW-0255">Endonuclease</keyword>
<keyword evidence="8" id="KW-1185">Reference proteome</keyword>
<evidence type="ECO:0000256" key="4">
    <source>
        <dbReference type="ARBA" id="ARBA00038652"/>
    </source>
</evidence>
<dbReference type="InterPro" id="IPR044946">
    <property type="entry name" value="Restrct_endonuc_typeI_TRD_sf"/>
</dbReference>
<evidence type="ECO:0000313" key="7">
    <source>
        <dbReference type="EMBL" id="KAA9393730.1"/>
    </source>
</evidence>
<keyword evidence="7" id="KW-0540">Nuclease</keyword>
<dbReference type="PANTHER" id="PTHR43140:SF1">
    <property type="entry name" value="TYPE I RESTRICTION ENZYME ECOKI SPECIFICITY SUBUNIT"/>
    <property type="match status" value="1"/>
</dbReference>
<dbReference type="InterPro" id="IPR051212">
    <property type="entry name" value="Type-I_RE_S_subunit"/>
</dbReference>
<evidence type="ECO:0000259" key="6">
    <source>
        <dbReference type="Pfam" id="PF01420"/>
    </source>
</evidence>
<sequence length="395" mass="44206">MSRIDELVQELCPDGVEFVTLESVAKTVPGLTGKTKADFSDGNARYVTYKNAFSNLAVDDAATDFVKVEQGERQNLLRLGDVVITGSSENVDEVGMSSVVTREPLEPLYLNSFCFALRFERPALLPEFSKHLFRGEATRKQIRKAASGVTRINVSKPRFMKIRIPVPPLEVQREIVRVLDKFTQLEAELEAELEARRAQYDHYRRKLLDSGDAESGRMLPLGEIFEMRAGTHIKAAEISDEPTEDKPYPCYGGNGLRGYVSSYNYDGSVIFVGRQGALCGNVHRADGKIYATEHAVVVTPKVPVDMSWAFHKLTEMDLNQYKTKSAQPGLAVGRVKQVEAQYVPVDDQRRDGEVLDKLDGLVNDISIGLPAELTARRKQYEHYRDRLLTFKEAAG</sequence>
<keyword evidence="7" id="KW-0378">Hydrolase</keyword>
<dbReference type="AlphaFoldDB" id="A0A5J5KWS7"/>
<dbReference type="RefSeq" id="WP_158034372.1">
    <property type="nucleotide sequence ID" value="NZ_ML708621.1"/>
</dbReference>
<evidence type="ECO:0000313" key="8">
    <source>
        <dbReference type="Proteomes" id="UP000325957"/>
    </source>
</evidence>
<dbReference type="SUPFAM" id="SSF116734">
    <property type="entry name" value="DNA methylase specificity domain"/>
    <property type="match status" value="2"/>
</dbReference>
<evidence type="ECO:0000256" key="3">
    <source>
        <dbReference type="ARBA" id="ARBA00023125"/>
    </source>
</evidence>
<accession>A0A5J5KWS7</accession>
<proteinExistence type="inferred from homology"/>
<protein>
    <submittedName>
        <fullName evidence="7">Restriction endonuclease subunit S</fullName>
    </submittedName>
</protein>
<dbReference type="EMBL" id="SZWF01000015">
    <property type="protein sequence ID" value="KAA9393730.1"/>
    <property type="molecule type" value="Genomic_DNA"/>
</dbReference>
<feature type="coiled-coil region" evidence="5">
    <location>
        <begin position="179"/>
        <end position="206"/>
    </location>
</feature>
<keyword evidence="2" id="KW-0680">Restriction system</keyword>
<comment type="similarity">
    <text evidence="1">Belongs to the type-I restriction system S methylase family.</text>
</comment>
<evidence type="ECO:0000256" key="1">
    <source>
        <dbReference type="ARBA" id="ARBA00010923"/>
    </source>
</evidence>
<evidence type="ECO:0000256" key="5">
    <source>
        <dbReference type="SAM" id="Coils"/>
    </source>
</evidence>
<keyword evidence="3" id="KW-0238">DNA-binding</keyword>
<gene>
    <name evidence="7" type="ORF">FCK90_11170</name>
</gene>